<dbReference type="EnsemblPlants" id="AET3Gv20412100.9">
    <property type="protein sequence ID" value="AET3Gv20412100.9"/>
    <property type="gene ID" value="AET3Gv20412100"/>
</dbReference>
<evidence type="ECO:0000313" key="2">
    <source>
        <dbReference type="EnsemblPlants" id="AET3Gv20412100.9"/>
    </source>
</evidence>
<sequence>RTVARRLSAPPPARSRTPRVRREGLFSLPSTAPLYPSSGYPTRPLPLGPLSCSTFPPRLLLTGDPSENLRCLATDLGVWCRPSSPAPRSGIPIPEVRGRRLPSRFLLFEWFRQTRELLLCALWFFIEAGSIVDFWGSRSLVGACLVLFWTIGCEEIW</sequence>
<reference evidence="2" key="3">
    <citation type="journal article" date="2017" name="Nature">
        <title>Genome sequence of the progenitor of the wheat D genome Aegilops tauschii.</title>
        <authorList>
            <person name="Luo M.C."/>
            <person name="Gu Y.Q."/>
            <person name="Puiu D."/>
            <person name="Wang H."/>
            <person name="Twardziok S.O."/>
            <person name="Deal K.R."/>
            <person name="Huo N."/>
            <person name="Zhu T."/>
            <person name="Wang L."/>
            <person name="Wang Y."/>
            <person name="McGuire P.E."/>
            <person name="Liu S."/>
            <person name="Long H."/>
            <person name="Ramasamy R.K."/>
            <person name="Rodriguez J.C."/>
            <person name="Van S.L."/>
            <person name="Yuan L."/>
            <person name="Wang Z."/>
            <person name="Xia Z."/>
            <person name="Xiao L."/>
            <person name="Anderson O.D."/>
            <person name="Ouyang S."/>
            <person name="Liang Y."/>
            <person name="Zimin A.V."/>
            <person name="Pertea G."/>
            <person name="Qi P."/>
            <person name="Bennetzen J.L."/>
            <person name="Dai X."/>
            <person name="Dawson M.W."/>
            <person name="Muller H.G."/>
            <person name="Kugler K."/>
            <person name="Rivarola-Duarte L."/>
            <person name="Spannagl M."/>
            <person name="Mayer K.F.X."/>
            <person name="Lu F.H."/>
            <person name="Bevan M.W."/>
            <person name="Leroy P."/>
            <person name="Li P."/>
            <person name="You F.M."/>
            <person name="Sun Q."/>
            <person name="Liu Z."/>
            <person name="Lyons E."/>
            <person name="Wicker T."/>
            <person name="Salzberg S.L."/>
            <person name="Devos K.M."/>
            <person name="Dvorak J."/>
        </authorList>
    </citation>
    <scope>NUCLEOTIDE SEQUENCE [LARGE SCALE GENOMIC DNA]</scope>
    <source>
        <strain evidence="2">cv. AL8/78</strain>
    </source>
</reference>
<dbReference type="Proteomes" id="UP000015105">
    <property type="component" value="Chromosome 3D"/>
</dbReference>
<reference evidence="3" key="2">
    <citation type="journal article" date="2017" name="Nat. Plants">
        <title>The Aegilops tauschii genome reveals multiple impacts of transposons.</title>
        <authorList>
            <person name="Zhao G."/>
            <person name="Zou C."/>
            <person name="Li K."/>
            <person name="Wang K."/>
            <person name="Li T."/>
            <person name="Gao L."/>
            <person name="Zhang X."/>
            <person name="Wang H."/>
            <person name="Yang Z."/>
            <person name="Liu X."/>
            <person name="Jiang W."/>
            <person name="Mao L."/>
            <person name="Kong X."/>
            <person name="Jiao Y."/>
            <person name="Jia J."/>
        </authorList>
    </citation>
    <scope>NUCLEOTIDE SEQUENCE [LARGE SCALE GENOMIC DNA]</scope>
    <source>
        <strain evidence="3">cv. AL8/78</strain>
    </source>
</reference>
<reference evidence="2" key="4">
    <citation type="submission" date="2019-03" db="UniProtKB">
        <authorList>
            <consortium name="EnsemblPlants"/>
        </authorList>
    </citation>
    <scope>IDENTIFICATION</scope>
</reference>
<name>A0A453EP09_AEGTS</name>
<reference evidence="3" key="1">
    <citation type="journal article" date="2014" name="Science">
        <title>Ancient hybridizations among the ancestral genomes of bread wheat.</title>
        <authorList>
            <consortium name="International Wheat Genome Sequencing Consortium,"/>
            <person name="Marcussen T."/>
            <person name="Sandve S.R."/>
            <person name="Heier L."/>
            <person name="Spannagl M."/>
            <person name="Pfeifer M."/>
            <person name="Jakobsen K.S."/>
            <person name="Wulff B.B."/>
            <person name="Steuernagel B."/>
            <person name="Mayer K.F."/>
            <person name="Olsen O.A."/>
        </authorList>
    </citation>
    <scope>NUCLEOTIDE SEQUENCE [LARGE SCALE GENOMIC DNA]</scope>
    <source>
        <strain evidence="3">cv. AL8/78</strain>
    </source>
</reference>
<accession>A0A453EP09</accession>
<protein>
    <submittedName>
        <fullName evidence="2">Uncharacterized protein</fullName>
    </submittedName>
</protein>
<organism evidence="2 3">
    <name type="scientific">Aegilops tauschii subsp. strangulata</name>
    <name type="common">Goatgrass</name>
    <dbReference type="NCBI Taxonomy" id="200361"/>
    <lineage>
        <taxon>Eukaryota</taxon>
        <taxon>Viridiplantae</taxon>
        <taxon>Streptophyta</taxon>
        <taxon>Embryophyta</taxon>
        <taxon>Tracheophyta</taxon>
        <taxon>Spermatophyta</taxon>
        <taxon>Magnoliopsida</taxon>
        <taxon>Liliopsida</taxon>
        <taxon>Poales</taxon>
        <taxon>Poaceae</taxon>
        <taxon>BOP clade</taxon>
        <taxon>Pooideae</taxon>
        <taxon>Triticodae</taxon>
        <taxon>Triticeae</taxon>
        <taxon>Triticinae</taxon>
        <taxon>Aegilops</taxon>
    </lineage>
</organism>
<keyword evidence="3" id="KW-1185">Reference proteome</keyword>
<proteinExistence type="predicted"/>
<dbReference type="Gramene" id="AET3Gv20412100.9">
    <property type="protein sequence ID" value="AET3Gv20412100.9"/>
    <property type="gene ID" value="AET3Gv20412100"/>
</dbReference>
<evidence type="ECO:0000256" key="1">
    <source>
        <dbReference type="SAM" id="MobiDB-lite"/>
    </source>
</evidence>
<feature type="region of interest" description="Disordered" evidence="1">
    <location>
        <begin position="1"/>
        <end position="22"/>
    </location>
</feature>
<dbReference type="AlphaFoldDB" id="A0A453EP09"/>
<reference evidence="2" key="5">
    <citation type="journal article" date="2021" name="G3 (Bethesda)">
        <title>Aegilops tauschii genome assembly Aet v5.0 features greater sequence contiguity and improved annotation.</title>
        <authorList>
            <person name="Wang L."/>
            <person name="Zhu T."/>
            <person name="Rodriguez J.C."/>
            <person name="Deal K.R."/>
            <person name="Dubcovsky J."/>
            <person name="McGuire P.E."/>
            <person name="Lux T."/>
            <person name="Spannagl M."/>
            <person name="Mayer K.F.X."/>
            <person name="Baldrich P."/>
            <person name="Meyers B.C."/>
            <person name="Huo N."/>
            <person name="Gu Y.Q."/>
            <person name="Zhou H."/>
            <person name="Devos K.M."/>
            <person name="Bennetzen J.L."/>
            <person name="Unver T."/>
            <person name="Budak H."/>
            <person name="Gulick P.J."/>
            <person name="Galiba G."/>
            <person name="Kalapos B."/>
            <person name="Nelson D.R."/>
            <person name="Li P."/>
            <person name="You F.M."/>
            <person name="Luo M.C."/>
            <person name="Dvorak J."/>
        </authorList>
    </citation>
    <scope>NUCLEOTIDE SEQUENCE [LARGE SCALE GENOMIC DNA]</scope>
    <source>
        <strain evidence="2">cv. AL8/78</strain>
    </source>
</reference>
<evidence type="ECO:0000313" key="3">
    <source>
        <dbReference type="Proteomes" id="UP000015105"/>
    </source>
</evidence>